<keyword evidence="3" id="KW-0134">Cell wall</keyword>
<dbReference type="AlphaFoldDB" id="A0A6A3ANY1"/>
<proteinExistence type="inferred from homology"/>
<dbReference type="InterPro" id="IPR012334">
    <property type="entry name" value="Pectin_lyas_fold"/>
</dbReference>
<protein>
    <recommendedName>
        <fullName evidence="12">Polygalacturonase</fullName>
    </recommendedName>
</protein>
<keyword evidence="6 8" id="KW-0326">Glycosidase</keyword>
<evidence type="ECO:0000256" key="3">
    <source>
        <dbReference type="ARBA" id="ARBA00022512"/>
    </source>
</evidence>
<dbReference type="GO" id="GO:0005975">
    <property type="term" value="P:carbohydrate metabolic process"/>
    <property type="evidence" value="ECO:0007669"/>
    <property type="project" value="InterPro"/>
</dbReference>
<keyword evidence="7" id="KW-0961">Cell wall biogenesis/degradation</keyword>
<evidence type="ECO:0000256" key="6">
    <source>
        <dbReference type="ARBA" id="ARBA00023295"/>
    </source>
</evidence>
<comment type="subcellular location">
    <subcellularLocation>
        <location evidence="1">Secreted</location>
        <location evidence="1">Cell wall</location>
    </subcellularLocation>
</comment>
<evidence type="ECO:0000256" key="4">
    <source>
        <dbReference type="ARBA" id="ARBA00022525"/>
    </source>
</evidence>
<dbReference type="InterPro" id="IPR000743">
    <property type="entry name" value="Glyco_hydro_28"/>
</dbReference>
<evidence type="ECO:0000256" key="2">
    <source>
        <dbReference type="ARBA" id="ARBA00008834"/>
    </source>
</evidence>
<evidence type="ECO:0000256" key="9">
    <source>
        <dbReference type="SAM" id="SignalP"/>
    </source>
</evidence>
<evidence type="ECO:0000313" key="10">
    <source>
        <dbReference type="EMBL" id="KAE8706320.1"/>
    </source>
</evidence>
<feature type="signal peptide" evidence="9">
    <location>
        <begin position="1"/>
        <end position="22"/>
    </location>
</feature>
<dbReference type="GO" id="GO:0071555">
    <property type="term" value="P:cell wall organization"/>
    <property type="evidence" value="ECO:0007669"/>
    <property type="project" value="UniProtKB-KW"/>
</dbReference>
<reference evidence="10" key="1">
    <citation type="submission" date="2019-09" db="EMBL/GenBank/DDBJ databases">
        <title>Draft genome information of white flower Hibiscus syriacus.</title>
        <authorList>
            <person name="Kim Y.-M."/>
        </authorList>
    </citation>
    <scope>NUCLEOTIDE SEQUENCE [LARGE SCALE GENOMIC DNA]</scope>
    <source>
        <strain evidence="10">YM2019G1</strain>
    </source>
</reference>
<dbReference type="InterPro" id="IPR011050">
    <property type="entry name" value="Pectin_lyase_fold/virulence"/>
</dbReference>
<evidence type="ECO:0000313" key="11">
    <source>
        <dbReference type="Proteomes" id="UP000436088"/>
    </source>
</evidence>
<dbReference type="PANTHER" id="PTHR31375">
    <property type="match status" value="1"/>
</dbReference>
<keyword evidence="5 8" id="KW-0378">Hydrolase</keyword>
<accession>A0A6A3ANY1</accession>
<evidence type="ECO:0000256" key="5">
    <source>
        <dbReference type="ARBA" id="ARBA00022801"/>
    </source>
</evidence>
<dbReference type="EMBL" id="VEPZ02000971">
    <property type="protein sequence ID" value="KAE8706320.1"/>
    <property type="molecule type" value="Genomic_DNA"/>
</dbReference>
<evidence type="ECO:0000256" key="1">
    <source>
        <dbReference type="ARBA" id="ARBA00004191"/>
    </source>
</evidence>
<dbReference type="GO" id="GO:0004650">
    <property type="term" value="F:polygalacturonase activity"/>
    <property type="evidence" value="ECO:0007669"/>
    <property type="project" value="InterPro"/>
</dbReference>
<keyword evidence="9" id="KW-0732">Signal</keyword>
<sequence>MASVKKILAIVVLIQCATLSESSRMLEKKKKKTDGNTFNVISFGAVGDGVEDDSKGFKDAWNAACGSSASSPMIDGNIIAPSEPSAWERKRNCHHWIGFKNFDGLFIQGSGTINGHGSKWWKLSCKDKNKGCHFRKPTGFMIANSKNVEIKGLTFEDSPKMHIAFENSISIHATDLTIKAPGNSPNTDGIHIQRSTNVTIDKTIIQTGDDCISIGPDTKNTLILETSNVVQVMESALAALELSDMNVEFVHGGHGYARNVKFERITSYASARPIVIDQFYCPHKQCKNQTSGVEISNVSYEEIHGTSHKEIAVQLSCSESTPCKNITMKNINLKNEDQNDNTLSYCHNAHGLRNGRVYPNVSCLRYDDSF</sequence>
<feature type="chain" id="PRO_5025391229" description="Polygalacturonase" evidence="9">
    <location>
        <begin position="23"/>
        <end position="370"/>
    </location>
</feature>
<dbReference type="Pfam" id="PF00295">
    <property type="entry name" value="Glyco_hydro_28"/>
    <property type="match status" value="2"/>
</dbReference>
<evidence type="ECO:0000256" key="8">
    <source>
        <dbReference type="RuleBase" id="RU361169"/>
    </source>
</evidence>
<comment type="caution">
    <text evidence="10">The sequence shown here is derived from an EMBL/GenBank/DDBJ whole genome shotgun (WGS) entry which is preliminary data.</text>
</comment>
<gene>
    <name evidence="10" type="ORF">F3Y22_tig00110402pilonHSYRG00150</name>
</gene>
<dbReference type="SUPFAM" id="SSF51126">
    <property type="entry name" value="Pectin lyase-like"/>
    <property type="match status" value="1"/>
</dbReference>
<organism evidence="10 11">
    <name type="scientific">Hibiscus syriacus</name>
    <name type="common">Rose of Sharon</name>
    <dbReference type="NCBI Taxonomy" id="106335"/>
    <lineage>
        <taxon>Eukaryota</taxon>
        <taxon>Viridiplantae</taxon>
        <taxon>Streptophyta</taxon>
        <taxon>Embryophyta</taxon>
        <taxon>Tracheophyta</taxon>
        <taxon>Spermatophyta</taxon>
        <taxon>Magnoliopsida</taxon>
        <taxon>eudicotyledons</taxon>
        <taxon>Gunneridae</taxon>
        <taxon>Pentapetalae</taxon>
        <taxon>rosids</taxon>
        <taxon>malvids</taxon>
        <taxon>Malvales</taxon>
        <taxon>Malvaceae</taxon>
        <taxon>Malvoideae</taxon>
        <taxon>Hibiscus</taxon>
    </lineage>
</organism>
<comment type="similarity">
    <text evidence="2 8">Belongs to the glycosyl hydrolase 28 family.</text>
</comment>
<dbReference type="Proteomes" id="UP000436088">
    <property type="component" value="Unassembled WGS sequence"/>
</dbReference>
<keyword evidence="4" id="KW-0964">Secreted</keyword>
<name>A0A6A3ANY1_HIBSY</name>
<dbReference type="Gene3D" id="2.160.20.10">
    <property type="entry name" value="Single-stranded right-handed beta-helix, Pectin lyase-like"/>
    <property type="match status" value="1"/>
</dbReference>
<evidence type="ECO:0000256" key="7">
    <source>
        <dbReference type="ARBA" id="ARBA00023316"/>
    </source>
</evidence>
<evidence type="ECO:0008006" key="12">
    <source>
        <dbReference type="Google" id="ProtNLM"/>
    </source>
</evidence>
<keyword evidence="11" id="KW-1185">Reference proteome</keyword>